<dbReference type="InterPro" id="IPR002372">
    <property type="entry name" value="PQQ_rpt_dom"/>
</dbReference>
<proteinExistence type="predicted"/>
<name>A0A383BDH0_9ZZZZ</name>
<dbReference type="EMBL" id="UINC01199177">
    <property type="protein sequence ID" value="SVE17478.1"/>
    <property type="molecule type" value="Genomic_DNA"/>
</dbReference>
<feature type="non-terminal residue" evidence="2">
    <location>
        <position position="1"/>
    </location>
</feature>
<protein>
    <recommendedName>
        <fullName evidence="1">Pyrrolo-quinoline quinone repeat domain-containing protein</fullName>
    </recommendedName>
</protein>
<dbReference type="Gene3D" id="2.130.10.10">
    <property type="entry name" value="YVTN repeat-like/Quinoprotein amine dehydrogenase"/>
    <property type="match status" value="1"/>
</dbReference>
<dbReference type="SMART" id="SM00564">
    <property type="entry name" value="PQQ"/>
    <property type="match status" value="4"/>
</dbReference>
<dbReference type="Pfam" id="PF13360">
    <property type="entry name" value="PQQ_2"/>
    <property type="match status" value="1"/>
</dbReference>
<dbReference type="SUPFAM" id="SSF50998">
    <property type="entry name" value="Quinoprotein alcohol dehydrogenase-like"/>
    <property type="match status" value="1"/>
</dbReference>
<dbReference type="InterPro" id="IPR015943">
    <property type="entry name" value="WD40/YVTN_repeat-like_dom_sf"/>
</dbReference>
<feature type="domain" description="Pyrrolo-quinoline quinone repeat" evidence="1">
    <location>
        <begin position="13"/>
        <end position="158"/>
    </location>
</feature>
<accession>A0A383BDH0</accession>
<evidence type="ECO:0000313" key="2">
    <source>
        <dbReference type="EMBL" id="SVE17478.1"/>
    </source>
</evidence>
<dbReference type="InterPro" id="IPR011047">
    <property type="entry name" value="Quinoprotein_ADH-like_sf"/>
</dbReference>
<feature type="non-terminal residue" evidence="2">
    <location>
        <position position="247"/>
    </location>
</feature>
<dbReference type="InterPro" id="IPR018391">
    <property type="entry name" value="PQQ_b-propeller_rpt"/>
</dbReference>
<dbReference type="AlphaFoldDB" id="A0A383BDH0"/>
<reference evidence="2" key="1">
    <citation type="submission" date="2018-05" db="EMBL/GenBank/DDBJ databases">
        <authorList>
            <person name="Lanie J.A."/>
            <person name="Ng W.-L."/>
            <person name="Kazmierczak K.M."/>
            <person name="Andrzejewski T.M."/>
            <person name="Davidsen T.M."/>
            <person name="Wayne K.J."/>
            <person name="Tettelin H."/>
            <person name="Glass J.I."/>
            <person name="Rusch D."/>
            <person name="Podicherti R."/>
            <person name="Tsui H.-C.T."/>
            <person name="Winkler M.E."/>
        </authorList>
    </citation>
    <scope>NUCLEOTIDE SEQUENCE</scope>
</reference>
<evidence type="ECO:0000259" key="1">
    <source>
        <dbReference type="Pfam" id="PF13360"/>
    </source>
</evidence>
<gene>
    <name evidence="2" type="ORF">METZ01_LOCUS470332</name>
</gene>
<sequence>QRPAQPTTIALSPDSSQLVLGTNSGYLATISTITGKVIWKTRISQGYVKHATFSLNGKQLYLGEQSADGFIFCYDVSKSRKPRLLWQYRLADDVGTSIPENPDDYYAWIQYPGPYRIANTKQGDLIVAAVHSWYEDGKTLIKSQLYRFDAKTGKPIWKFPSERPLPMIIRWFDYSHDGRTIAFVCDKYSIDQPIGDLKPGSLYVIDGETGEIRWGHTFKVFAPYFDQVTFWRGVAVSPDGKSIGTTT</sequence>
<organism evidence="2">
    <name type="scientific">marine metagenome</name>
    <dbReference type="NCBI Taxonomy" id="408172"/>
    <lineage>
        <taxon>unclassified sequences</taxon>
        <taxon>metagenomes</taxon>
        <taxon>ecological metagenomes</taxon>
    </lineage>
</organism>